<evidence type="ECO:0000256" key="1">
    <source>
        <dbReference type="SAM" id="SignalP"/>
    </source>
</evidence>
<dbReference type="AlphaFoldDB" id="A0A1H6YHT0"/>
<proteinExistence type="predicted"/>
<keyword evidence="3" id="KW-1185">Reference proteome</keyword>
<name>A0A1H6YHT0_9DEIO</name>
<dbReference type="EMBL" id="FNZA01000007">
    <property type="protein sequence ID" value="SEJ40868.1"/>
    <property type="molecule type" value="Genomic_DNA"/>
</dbReference>
<feature type="chain" id="PRO_5011771643" evidence="1">
    <location>
        <begin position="30"/>
        <end position="137"/>
    </location>
</feature>
<keyword evidence="1" id="KW-0732">Signal</keyword>
<protein>
    <submittedName>
        <fullName evidence="2">Uncharacterized protein</fullName>
    </submittedName>
</protein>
<gene>
    <name evidence="2" type="ORF">SAMN04488058_107124</name>
</gene>
<reference evidence="3" key="1">
    <citation type="submission" date="2016-10" db="EMBL/GenBank/DDBJ databases">
        <authorList>
            <person name="Varghese N."/>
            <person name="Submissions S."/>
        </authorList>
    </citation>
    <scope>NUCLEOTIDE SEQUENCE [LARGE SCALE GENOMIC DNA]</scope>
    <source>
        <strain evidence="3">CGMCC 1.10218</strain>
    </source>
</reference>
<dbReference type="RefSeq" id="WP_092264436.1">
    <property type="nucleotide sequence ID" value="NZ_FNZA01000007.1"/>
</dbReference>
<accession>A0A1H6YHT0</accession>
<feature type="signal peptide" evidence="1">
    <location>
        <begin position="1"/>
        <end position="29"/>
    </location>
</feature>
<evidence type="ECO:0000313" key="3">
    <source>
        <dbReference type="Proteomes" id="UP000199223"/>
    </source>
</evidence>
<dbReference type="Proteomes" id="UP000199223">
    <property type="component" value="Unassembled WGS sequence"/>
</dbReference>
<sequence>MSQVNRFARPALPLLPALLLVALAQLGGAQPASPLALSSLSAQTLTMQSLSDTLGTASFSGLAAGAAQERIGTFEQDLGRLGFQRGWSTHQAEGDFTAYYSGGPNLTVIRYVEGSEEVSMTAYALRGKVSRHAFPTP</sequence>
<evidence type="ECO:0000313" key="2">
    <source>
        <dbReference type="EMBL" id="SEJ40868.1"/>
    </source>
</evidence>
<organism evidence="2 3">
    <name type="scientific">Deinococcus reticulitermitis</name>
    <dbReference type="NCBI Taxonomy" id="856736"/>
    <lineage>
        <taxon>Bacteria</taxon>
        <taxon>Thermotogati</taxon>
        <taxon>Deinococcota</taxon>
        <taxon>Deinococci</taxon>
        <taxon>Deinococcales</taxon>
        <taxon>Deinococcaceae</taxon>
        <taxon>Deinococcus</taxon>
    </lineage>
</organism>